<dbReference type="GO" id="GO:0046872">
    <property type="term" value="F:metal ion binding"/>
    <property type="evidence" value="ECO:0007669"/>
    <property type="project" value="UniProtKB-KW"/>
</dbReference>
<dbReference type="AlphaFoldDB" id="A0A0F4L8U6"/>
<dbReference type="InterPro" id="IPR036412">
    <property type="entry name" value="HAD-like_sf"/>
</dbReference>
<dbReference type="Gene3D" id="3.40.50.1000">
    <property type="entry name" value="HAD superfamily/HAD-like"/>
    <property type="match status" value="1"/>
</dbReference>
<proteinExistence type="predicted"/>
<dbReference type="PANTHER" id="PTHR46470">
    <property type="entry name" value="N-ACYLNEURAMINATE-9-PHOSPHATASE"/>
    <property type="match status" value="1"/>
</dbReference>
<reference evidence="4 5" key="1">
    <citation type="submission" date="2014-12" db="EMBL/GenBank/DDBJ databases">
        <title>Comparative genomics of the lactic acid bacteria isolated from the honey bee gut.</title>
        <authorList>
            <person name="Ellegaard K.M."/>
            <person name="Tamarit D."/>
            <person name="Javelind E."/>
            <person name="Olofsson T."/>
            <person name="Andersson S.G."/>
            <person name="Vasquez A."/>
        </authorList>
    </citation>
    <scope>NUCLEOTIDE SEQUENCE [LARGE SCALE GENOMIC DNA]</scope>
    <source>
        <strain evidence="4 5">Biut2</strain>
    </source>
</reference>
<dbReference type="InterPro" id="IPR041492">
    <property type="entry name" value="HAD_2"/>
</dbReference>
<dbReference type="HOGENOM" id="CLU_1265624_0_0_9"/>
<dbReference type="SUPFAM" id="SSF56784">
    <property type="entry name" value="HAD-like"/>
    <property type="match status" value="1"/>
</dbReference>
<dbReference type="InterPro" id="IPR051400">
    <property type="entry name" value="HAD-like_hydrolase"/>
</dbReference>
<dbReference type="PATRIC" id="fig|1218493.3.peg.1460"/>
<dbReference type="Gene3D" id="1.10.150.520">
    <property type="match status" value="1"/>
</dbReference>
<evidence type="ECO:0000313" key="5">
    <source>
        <dbReference type="Proteomes" id="UP000033533"/>
    </source>
</evidence>
<evidence type="ECO:0000313" key="4">
    <source>
        <dbReference type="EMBL" id="KJY55025.1"/>
    </source>
</evidence>
<organism evidence="4 5">
    <name type="scientific">Lactobacillus kullabergensis</name>
    <dbReference type="NCBI Taxonomy" id="1218493"/>
    <lineage>
        <taxon>Bacteria</taxon>
        <taxon>Bacillati</taxon>
        <taxon>Bacillota</taxon>
        <taxon>Bacilli</taxon>
        <taxon>Lactobacillales</taxon>
        <taxon>Lactobacillaceae</taxon>
        <taxon>Lactobacillus</taxon>
    </lineage>
</organism>
<keyword evidence="2" id="KW-0378">Hydrolase</keyword>
<evidence type="ECO:0000256" key="1">
    <source>
        <dbReference type="ARBA" id="ARBA00022723"/>
    </source>
</evidence>
<evidence type="ECO:0008006" key="6">
    <source>
        <dbReference type="Google" id="ProtNLM"/>
    </source>
</evidence>
<dbReference type="PANTHER" id="PTHR46470:SF2">
    <property type="entry name" value="GLYCERALDEHYDE 3-PHOSPHATE PHOSPHATASE"/>
    <property type="match status" value="1"/>
</dbReference>
<gene>
    <name evidence="4" type="ORF">JF76_13980</name>
</gene>
<dbReference type="OrthoDB" id="2326817at2"/>
<dbReference type="Proteomes" id="UP000033533">
    <property type="component" value="Unassembled WGS sequence"/>
</dbReference>
<keyword evidence="3" id="KW-0460">Magnesium</keyword>
<dbReference type="Pfam" id="PF13419">
    <property type="entry name" value="HAD_2"/>
    <property type="match status" value="1"/>
</dbReference>
<evidence type="ECO:0000256" key="2">
    <source>
        <dbReference type="ARBA" id="ARBA00022801"/>
    </source>
</evidence>
<sequence>MAKYETLIFILEGSLLNEKVAEQNALRQTLKLTGREYGPAERIQYNSLQEKIKLLGFDERIKLTLQEFFKNDWISAKGTFYNQLQKQDQLNKDVVPFLDEVKNKVNLVLLTKEKKDVASYRMQNTELINYFSAVYFKDDFACKFPNKKVLITILQQQNLTPATCLVIGTNLVDEIQGAENANLDSLWLAPKKVKMPISPRPTLHLNKLTDLLFYLELS</sequence>
<keyword evidence="1" id="KW-0479">Metal-binding</keyword>
<evidence type="ECO:0000256" key="3">
    <source>
        <dbReference type="ARBA" id="ARBA00022842"/>
    </source>
</evidence>
<dbReference type="InterPro" id="IPR023214">
    <property type="entry name" value="HAD_sf"/>
</dbReference>
<accession>A0A0F4L8U6</accession>
<name>A0A0F4L8U6_9LACO</name>
<protein>
    <recommendedName>
        <fullName evidence="6">HAD family hydrolase</fullName>
    </recommendedName>
</protein>
<dbReference type="RefSeq" id="WP_045928973.1">
    <property type="nucleotide sequence ID" value="NZ_JBHSZS010000002.1"/>
</dbReference>
<comment type="caution">
    <text evidence="4">The sequence shown here is derived from an EMBL/GenBank/DDBJ whole genome shotgun (WGS) entry which is preliminary data.</text>
</comment>
<dbReference type="GO" id="GO:0016791">
    <property type="term" value="F:phosphatase activity"/>
    <property type="evidence" value="ECO:0007669"/>
    <property type="project" value="TreeGrafter"/>
</dbReference>
<dbReference type="EMBL" id="JXBY01000021">
    <property type="protein sequence ID" value="KJY55025.1"/>
    <property type="molecule type" value="Genomic_DNA"/>
</dbReference>
<dbReference type="STRING" id="1218493.JF76_13980"/>